<evidence type="ECO:0000256" key="3">
    <source>
        <dbReference type="ARBA" id="ARBA00023002"/>
    </source>
</evidence>
<keyword evidence="4 5" id="KW-0408">Iron</keyword>
<keyword evidence="2 5" id="KW-0479">Metal-binding</keyword>
<name>K3X3K6_GLOUD</name>
<dbReference type="Proteomes" id="UP000019132">
    <property type="component" value="Unassembled WGS sequence"/>
</dbReference>
<feature type="binding site" description="axial binding residue" evidence="5">
    <location>
        <position position="367"/>
    </location>
    <ligand>
        <name>heme</name>
        <dbReference type="ChEBI" id="CHEBI:30413"/>
    </ligand>
    <ligandPart>
        <name>Fe</name>
        <dbReference type="ChEBI" id="CHEBI:18248"/>
    </ligandPart>
</feature>
<dbReference type="Pfam" id="PF00067">
    <property type="entry name" value="p450"/>
    <property type="match status" value="1"/>
</dbReference>
<dbReference type="GO" id="GO:0004497">
    <property type="term" value="F:monooxygenase activity"/>
    <property type="evidence" value="ECO:0007669"/>
    <property type="project" value="InterPro"/>
</dbReference>
<dbReference type="SUPFAM" id="SSF48264">
    <property type="entry name" value="Cytochrome P450"/>
    <property type="match status" value="1"/>
</dbReference>
<reference evidence="7" key="1">
    <citation type="journal article" date="2010" name="Genome Biol.">
        <title>Genome sequence of the necrotrophic plant pathogen Pythium ultimum reveals original pathogenicity mechanisms and effector repertoire.</title>
        <authorList>
            <person name="Levesque C.A."/>
            <person name="Brouwer H."/>
            <person name="Cano L."/>
            <person name="Hamilton J.P."/>
            <person name="Holt C."/>
            <person name="Huitema E."/>
            <person name="Raffaele S."/>
            <person name="Robideau G.P."/>
            <person name="Thines M."/>
            <person name="Win J."/>
            <person name="Zerillo M.M."/>
            <person name="Beakes G.W."/>
            <person name="Boore J.L."/>
            <person name="Busam D."/>
            <person name="Dumas B."/>
            <person name="Ferriera S."/>
            <person name="Fuerstenberg S.I."/>
            <person name="Gachon C.M."/>
            <person name="Gaulin E."/>
            <person name="Govers F."/>
            <person name="Grenville-Briggs L."/>
            <person name="Horner N."/>
            <person name="Hostetler J."/>
            <person name="Jiang R.H."/>
            <person name="Johnson J."/>
            <person name="Krajaejun T."/>
            <person name="Lin H."/>
            <person name="Meijer H.J."/>
            <person name="Moore B."/>
            <person name="Morris P."/>
            <person name="Phuntmart V."/>
            <person name="Puiu D."/>
            <person name="Shetty J."/>
            <person name="Stajich J.E."/>
            <person name="Tripathy S."/>
            <person name="Wawra S."/>
            <person name="van West P."/>
            <person name="Whitty B.R."/>
            <person name="Coutinho P.M."/>
            <person name="Henrissat B."/>
            <person name="Martin F."/>
            <person name="Thomas P.D."/>
            <person name="Tyler B.M."/>
            <person name="De Vries R.P."/>
            <person name="Kamoun S."/>
            <person name="Yandell M."/>
            <person name="Tisserat N."/>
            <person name="Buell C.R."/>
        </authorList>
    </citation>
    <scope>NUCLEOTIDE SEQUENCE</scope>
    <source>
        <strain evidence="7">DAOM:BR144</strain>
    </source>
</reference>
<dbReference type="InterPro" id="IPR001128">
    <property type="entry name" value="Cyt_P450"/>
</dbReference>
<accession>K3X3K6</accession>
<evidence type="ECO:0000256" key="4">
    <source>
        <dbReference type="ARBA" id="ARBA00023004"/>
    </source>
</evidence>
<keyword evidence="3" id="KW-0560">Oxidoreductase</keyword>
<reference evidence="7" key="2">
    <citation type="submission" date="2010-04" db="EMBL/GenBank/DDBJ databases">
        <authorList>
            <person name="Buell R."/>
            <person name="Hamilton J."/>
            <person name="Hostetler J."/>
        </authorList>
    </citation>
    <scope>NUCLEOTIDE SEQUENCE [LARGE SCALE GENOMIC DNA]</scope>
    <source>
        <strain evidence="7">DAOM:BR144</strain>
    </source>
</reference>
<dbReference type="PANTHER" id="PTHR24296">
    <property type="entry name" value="CYTOCHROME P450"/>
    <property type="match status" value="1"/>
</dbReference>
<dbReference type="EnsemblProtists" id="PYU1_T011805">
    <property type="protein sequence ID" value="PYU1_T011805"/>
    <property type="gene ID" value="PYU1_G011779"/>
</dbReference>
<dbReference type="Gene3D" id="1.10.630.10">
    <property type="entry name" value="Cytochrome P450"/>
    <property type="match status" value="1"/>
</dbReference>
<evidence type="ECO:0000313" key="6">
    <source>
        <dbReference type="EnsemblProtists" id="PYU1_T011805"/>
    </source>
</evidence>
<dbReference type="AlphaFoldDB" id="K3X3K6"/>
<protein>
    <recommendedName>
        <fullName evidence="8">Cytochrome P450</fullName>
    </recommendedName>
</protein>
<dbReference type="HOGENOM" id="CLU_001570_27_2_1"/>
<evidence type="ECO:0000313" key="7">
    <source>
        <dbReference type="Proteomes" id="UP000019132"/>
    </source>
</evidence>
<organism evidence="6 7">
    <name type="scientific">Globisporangium ultimum (strain ATCC 200006 / CBS 805.95 / DAOM BR144)</name>
    <name type="common">Pythium ultimum</name>
    <dbReference type="NCBI Taxonomy" id="431595"/>
    <lineage>
        <taxon>Eukaryota</taxon>
        <taxon>Sar</taxon>
        <taxon>Stramenopiles</taxon>
        <taxon>Oomycota</taxon>
        <taxon>Peronosporomycetes</taxon>
        <taxon>Pythiales</taxon>
        <taxon>Pythiaceae</taxon>
        <taxon>Globisporangium</taxon>
    </lineage>
</organism>
<keyword evidence="7" id="KW-1185">Reference proteome</keyword>
<dbReference type="InterPro" id="IPR002401">
    <property type="entry name" value="Cyt_P450_E_grp-I"/>
</dbReference>
<dbReference type="eggNOG" id="KOG0157">
    <property type="taxonomic scope" value="Eukaryota"/>
</dbReference>
<dbReference type="VEuPathDB" id="FungiDB:PYU1_G011779"/>
<dbReference type="InterPro" id="IPR036396">
    <property type="entry name" value="Cyt_P450_sf"/>
</dbReference>
<dbReference type="STRING" id="431595.K3X3K6"/>
<proteinExistence type="inferred from homology"/>
<dbReference type="GO" id="GO:0005506">
    <property type="term" value="F:iron ion binding"/>
    <property type="evidence" value="ECO:0007669"/>
    <property type="project" value="InterPro"/>
</dbReference>
<dbReference type="EMBL" id="GL376637">
    <property type="status" value="NOT_ANNOTATED_CDS"/>
    <property type="molecule type" value="Genomic_DNA"/>
</dbReference>
<comment type="similarity">
    <text evidence="1">Belongs to the cytochrome P450 family.</text>
</comment>
<dbReference type="GO" id="GO:0020037">
    <property type="term" value="F:heme binding"/>
    <property type="evidence" value="ECO:0007669"/>
    <property type="project" value="InterPro"/>
</dbReference>
<evidence type="ECO:0000256" key="5">
    <source>
        <dbReference type="PIRSR" id="PIRSR602401-1"/>
    </source>
</evidence>
<dbReference type="GO" id="GO:0016705">
    <property type="term" value="F:oxidoreductase activity, acting on paired donors, with incorporation or reduction of molecular oxygen"/>
    <property type="evidence" value="ECO:0007669"/>
    <property type="project" value="InterPro"/>
</dbReference>
<sequence length="428" mass="48921">MVFLASAEDVQHVLATNYKNYIRAPRFIASVGNLFGKSFLGINHAHTADNGAMLRLQRKVGIKVFTTSNFRLFSEQIFHKYAEKMVSIIAEQGGKCDMNVISGQYTLQAIFDIACGISLQEVDPQLGRSFMKSMDYVFATISERLMVKPYFKYFWWCMPSEYRMKRNEQVMIALADNILGRRLQESDDEIASRSDIMSLFIKKARELEDGEGGSILDVEILRSVFLSFLFAGKDSSSSAITYTFYALAQYPQVQQSLYEELQKVPTSGFSYEDIKNLRYLDAVVSETMRLYPTIPSNFKVAVEDDYLPDGTFIPAGTEVTYTAWYMGRHNPIWGHNPLVFRPERWLEMKTRPSAYEFPVFQAGPRVCIGMNMALLEIKMFVAVMIRQFRVQIQPGELVHDRGYIICPTLTMEGGLPLQMTRREIAPGF</sequence>
<evidence type="ECO:0000256" key="2">
    <source>
        <dbReference type="ARBA" id="ARBA00022723"/>
    </source>
</evidence>
<dbReference type="InParanoid" id="K3X3K6"/>
<dbReference type="PRINTS" id="PR00463">
    <property type="entry name" value="EP450I"/>
</dbReference>
<keyword evidence="5" id="KW-0349">Heme</keyword>
<comment type="cofactor">
    <cofactor evidence="5">
        <name>heme</name>
        <dbReference type="ChEBI" id="CHEBI:30413"/>
    </cofactor>
</comment>
<dbReference type="PRINTS" id="PR00385">
    <property type="entry name" value="P450"/>
</dbReference>
<reference evidence="6" key="3">
    <citation type="submission" date="2015-02" db="UniProtKB">
        <authorList>
            <consortium name="EnsemblProtists"/>
        </authorList>
    </citation>
    <scope>IDENTIFICATION</scope>
    <source>
        <strain evidence="6">DAOM BR144</strain>
    </source>
</reference>
<evidence type="ECO:0000256" key="1">
    <source>
        <dbReference type="ARBA" id="ARBA00010617"/>
    </source>
</evidence>
<evidence type="ECO:0008006" key="8">
    <source>
        <dbReference type="Google" id="ProtNLM"/>
    </source>
</evidence>